<dbReference type="GeneID" id="136083238"/>
<keyword evidence="2" id="KW-1185">Reference proteome</keyword>
<dbReference type="Proteomes" id="UP001652625">
    <property type="component" value="Chromosome 08"/>
</dbReference>
<feature type="domain" description="TTF-type" evidence="1">
    <location>
        <begin position="6"/>
        <end position="83"/>
    </location>
</feature>
<organism evidence="2 3">
    <name type="scientific">Hydra vulgaris</name>
    <name type="common">Hydra</name>
    <name type="synonym">Hydra attenuata</name>
    <dbReference type="NCBI Taxonomy" id="6087"/>
    <lineage>
        <taxon>Eukaryota</taxon>
        <taxon>Metazoa</taxon>
        <taxon>Cnidaria</taxon>
        <taxon>Hydrozoa</taxon>
        <taxon>Hydroidolina</taxon>
        <taxon>Anthoathecata</taxon>
        <taxon>Aplanulata</taxon>
        <taxon>Hydridae</taxon>
        <taxon>Hydra</taxon>
    </lineage>
</organism>
<evidence type="ECO:0000313" key="2">
    <source>
        <dbReference type="Proteomes" id="UP001652625"/>
    </source>
</evidence>
<dbReference type="SMART" id="SM00597">
    <property type="entry name" value="ZnF_TTF"/>
    <property type="match status" value="1"/>
</dbReference>
<dbReference type="PANTHER" id="PTHR45749:SF35">
    <property type="entry name" value="AC-LIKE TRANSPOSASE-RELATED"/>
    <property type="match status" value="1"/>
</dbReference>
<sequence length="246" mass="28676">MQEVLKNGEVVKTSWLIYSKRKDVVFCFSCKLFGDMDIHLKTIGFGDWKNLHRQLKEHETSKNHVYSLGKWMELANRLDTNKTIDALQQQLLSAEIQCWQLVLERLFAIMTFLEEQCLAFRGNSDILHEKSDGNFLKLVELLAQFDAVMADHVHRIKNEEINTHYLGEIIQNELIQIIAKRFREENLSALTDVILQMLTQTEIPTEDMRGQSYDNGANMKGHQSGVQKRILEKNSRAFLYHVMLIH</sequence>
<name>A0ABM4CAL8_HYDVU</name>
<protein>
    <submittedName>
        <fullName evidence="3">Zinc finger MYM-type protein 1-like</fullName>
    </submittedName>
</protein>
<evidence type="ECO:0000313" key="3">
    <source>
        <dbReference type="RefSeq" id="XP_065658711.1"/>
    </source>
</evidence>
<proteinExistence type="predicted"/>
<evidence type="ECO:0000259" key="1">
    <source>
        <dbReference type="SMART" id="SM00597"/>
    </source>
</evidence>
<reference evidence="3" key="1">
    <citation type="submission" date="2025-08" db="UniProtKB">
        <authorList>
            <consortium name="RefSeq"/>
        </authorList>
    </citation>
    <scope>IDENTIFICATION</scope>
</reference>
<dbReference type="PANTHER" id="PTHR45749">
    <property type="match status" value="1"/>
</dbReference>
<accession>A0ABM4CAL8</accession>
<dbReference type="RefSeq" id="XP_065658711.1">
    <property type="nucleotide sequence ID" value="XM_065802639.1"/>
</dbReference>
<gene>
    <name evidence="3" type="primary">LOC136083238</name>
</gene>
<dbReference type="InterPro" id="IPR006580">
    <property type="entry name" value="Znf_TTF"/>
</dbReference>